<comment type="caution">
    <text evidence="2">The sequence shown here is derived from an EMBL/GenBank/DDBJ whole genome shotgun (WGS) entry which is preliminary data.</text>
</comment>
<dbReference type="Pfam" id="PF02405">
    <property type="entry name" value="MlaE"/>
    <property type="match status" value="1"/>
</dbReference>
<keyword evidence="3" id="KW-1185">Reference proteome</keyword>
<dbReference type="OrthoDB" id="3745645at2"/>
<feature type="transmembrane region" description="Helical" evidence="1">
    <location>
        <begin position="212"/>
        <end position="233"/>
    </location>
</feature>
<accession>A0A557ZV67</accession>
<dbReference type="GO" id="GO:0005548">
    <property type="term" value="F:phospholipid transporter activity"/>
    <property type="evidence" value="ECO:0007669"/>
    <property type="project" value="TreeGrafter"/>
</dbReference>
<evidence type="ECO:0000256" key="1">
    <source>
        <dbReference type="SAM" id="Phobius"/>
    </source>
</evidence>
<evidence type="ECO:0000313" key="3">
    <source>
        <dbReference type="Proteomes" id="UP000318578"/>
    </source>
</evidence>
<organism evidence="2 3">
    <name type="scientific">Amycolatopsis acidiphila</name>
    <dbReference type="NCBI Taxonomy" id="715473"/>
    <lineage>
        <taxon>Bacteria</taxon>
        <taxon>Bacillati</taxon>
        <taxon>Actinomycetota</taxon>
        <taxon>Actinomycetes</taxon>
        <taxon>Pseudonocardiales</taxon>
        <taxon>Pseudonocardiaceae</taxon>
        <taxon>Amycolatopsis</taxon>
    </lineage>
</organism>
<gene>
    <name evidence="2" type="ORF">FNH06_35620</name>
</gene>
<protein>
    <submittedName>
        <fullName evidence="2">ABC transporter permease</fullName>
    </submittedName>
</protein>
<name>A0A557ZV67_9PSEU</name>
<feature type="transmembrane region" description="Helical" evidence="1">
    <location>
        <begin position="253"/>
        <end position="271"/>
    </location>
</feature>
<keyword evidence="1" id="KW-1133">Transmembrane helix</keyword>
<reference evidence="2 3" key="1">
    <citation type="submission" date="2019-07" db="EMBL/GenBank/DDBJ databases">
        <title>New species of Amycolatopsis and Streptomyces.</title>
        <authorList>
            <person name="Duangmal K."/>
            <person name="Teo W.F.A."/>
            <person name="Lipun K."/>
        </authorList>
    </citation>
    <scope>NUCLEOTIDE SEQUENCE [LARGE SCALE GENOMIC DNA]</scope>
    <source>
        <strain evidence="2 3">JCM 30562</strain>
    </source>
</reference>
<keyword evidence="1" id="KW-0812">Transmembrane</keyword>
<feature type="transmembrane region" description="Helical" evidence="1">
    <location>
        <begin position="188"/>
        <end position="206"/>
    </location>
</feature>
<proteinExistence type="predicted"/>
<dbReference type="InterPro" id="IPR030802">
    <property type="entry name" value="Permease_MalE"/>
</dbReference>
<keyword evidence="1" id="KW-0472">Membrane</keyword>
<dbReference type="PANTHER" id="PTHR30188">
    <property type="entry name" value="ABC TRANSPORTER PERMEASE PROTEIN-RELATED"/>
    <property type="match status" value="1"/>
</dbReference>
<sequence length="281" mass="30144">MTTTEDRDAEESHGAPVPVSLSFERDERHLIRDVGNATRFAAKSFRLVGEVRGYVSEVFRQAGILIISSALIIWCLMMVLGAEGSLQGHYLLRQLGAADYTAIFTSTGEYSAGPSVFGWIMAAKVGCGLVAELGSMRISEEIDALEVMGFSSTAYLVTTRLLAILLVMPFLLTVGFGLMFLTSHVLSIYFFHSVSAGGYESVFWTFMTPSDLLAAMGSSMLMGVGIIIVGCYYGYTASGGPVGVGKNTAKSMIINMIIVAAIGVITQQLFFGNLDRAPIGH</sequence>
<feature type="transmembrane region" description="Helical" evidence="1">
    <location>
        <begin position="161"/>
        <end position="181"/>
    </location>
</feature>
<dbReference type="Proteomes" id="UP000318578">
    <property type="component" value="Unassembled WGS sequence"/>
</dbReference>
<dbReference type="GO" id="GO:0043190">
    <property type="term" value="C:ATP-binding cassette (ABC) transporter complex"/>
    <property type="evidence" value="ECO:0007669"/>
    <property type="project" value="InterPro"/>
</dbReference>
<dbReference type="EMBL" id="VJZA01000111">
    <property type="protein sequence ID" value="TVT15848.1"/>
    <property type="molecule type" value="Genomic_DNA"/>
</dbReference>
<dbReference type="PANTHER" id="PTHR30188:SF13">
    <property type="entry name" value="CONSERVED HYPOTHETICAL INTEGRAL MEMBRANE PROTEIN YRBE3B"/>
    <property type="match status" value="1"/>
</dbReference>
<dbReference type="AlphaFoldDB" id="A0A557ZV67"/>
<feature type="transmembrane region" description="Helical" evidence="1">
    <location>
        <begin position="62"/>
        <end position="82"/>
    </location>
</feature>
<evidence type="ECO:0000313" key="2">
    <source>
        <dbReference type="EMBL" id="TVT15848.1"/>
    </source>
</evidence>